<keyword evidence="8 9" id="KW-0472">Membrane</keyword>
<accession>A0AAV3PJP4</accession>
<dbReference type="GO" id="GO:0000139">
    <property type="term" value="C:Golgi membrane"/>
    <property type="evidence" value="ECO:0007669"/>
    <property type="project" value="UniProtKB-SubCell"/>
</dbReference>
<dbReference type="EMBL" id="BAABME010001718">
    <property type="protein sequence ID" value="GAA0151112.1"/>
    <property type="molecule type" value="Genomic_DNA"/>
</dbReference>
<feature type="transmembrane region" description="Helical" evidence="10">
    <location>
        <begin position="228"/>
        <end position="247"/>
    </location>
</feature>
<dbReference type="GO" id="GO:0005797">
    <property type="term" value="C:Golgi medial cisterna"/>
    <property type="evidence" value="ECO:0007669"/>
    <property type="project" value="TreeGrafter"/>
</dbReference>
<evidence type="ECO:0000256" key="10">
    <source>
        <dbReference type="SAM" id="Phobius"/>
    </source>
</evidence>
<evidence type="ECO:0000256" key="4">
    <source>
        <dbReference type="ARBA" id="ARBA00022692"/>
    </source>
</evidence>
<keyword evidence="9" id="KW-0931">ER-Golgi transport</keyword>
<evidence type="ECO:0000256" key="7">
    <source>
        <dbReference type="ARBA" id="ARBA00023034"/>
    </source>
</evidence>
<dbReference type="GO" id="GO:0015031">
    <property type="term" value="P:protein transport"/>
    <property type="evidence" value="ECO:0007669"/>
    <property type="project" value="UniProtKB-KW"/>
</dbReference>
<sequence>MQNMSSKNNRDSEMVLQESGWEELRKEARKVEGDLDVKLSSYAKLGARFTQSGGGYVEASSPAGSNRSWKSMEMEIQSSLEKLLDINDAMSRCAAYAAPTTSVTQKLARHRDILHEFSQEFRRIKGNINSMWEHAELLSSVREDISESKASGSGSPRVQLLRERASIHGSISHIDDVINQAQSTRSALASQRTLFGDVQGKVKLLGDKFPVIRGLIGSIRRKKSRDTLILSAVIAACTLFLIIYWLSK</sequence>
<dbReference type="GO" id="GO:0005484">
    <property type="term" value="F:SNAP receptor activity"/>
    <property type="evidence" value="ECO:0007669"/>
    <property type="project" value="TreeGrafter"/>
</dbReference>
<evidence type="ECO:0000256" key="2">
    <source>
        <dbReference type="ARBA" id="ARBA00008473"/>
    </source>
</evidence>
<dbReference type="PANTHER" id="PTHR21094:SF2">
    <property type="entry name" value="GOLGI SNAP RECEPTOR COMPLEX MEMBER 1"/>
    <property type="match status" value="1"/>
</dbReference>
<dbReference type="AlphaFoldDB" id="A0AAV3PJP4"/>
<keyword evidence="3 9" id="KW-0813">Transport</keyword>
<evidence type="ECO:0000256" key="9">
    <source>
        <dbReference type="PIRNR" id="PIRNR027109"/>
    </source>
</evidence>
<keyword evidence="12" id="KW-1185">Reference proteome</keyword>
<name>A0AAV3PJP4_LITER</name>
<evidence type="ECO:0000256" key="3">
    <source>
        <dbReference type="ARBA" id="ARBA00022448"/>
    </source>
</evidence>
<keyword evidence="5 9" id="KW-0653">Protein transport</keyword>
<keyword evidence="4 10" id="KW-0812">Transmembrane</keyword>
<evidence type="ECO:0000256" key="8">
    <source>
        <dbReference type="ARBA" id="ARBA00023136"/>
    </source>
</evidence>
<keyword evidence="6 10" id="KW-1133">Transmembrane helix</keyword>
<comment type="subunit">
    <text evidence="9">Component of several multiprotein Golgi SNARE complexes.</text>
</comment>
<protein>
    <recommendedName>
        <fullName evidence="9">Golgi SNAP receptor complex member 1</fullName>
    </recommendedName>
</protein>
<evidence type="ECO:0000313" key="12">
    <source>
        <dbReference type="Proteomes" id="UP001454036"/>
    </source>
</evidence>
<keyword evidence="7 9" id="KW-0333">Golgi apparatus</keyword>
<comment type="similarity">
    <text evidence="2 9">Belongs to the GOSR1 family.</text>
</comment>
<evidence type="ECO:0000256" key="6">
    <source>
        <dbReference type="ARBA" id="ARBA00022989"/>
    </source>
</evidence>
<gene>
    <name evidence="11" type="ORF">LIER_09902</name>
</gene>
<comment type="caution">
    <text evidence="11">The sequence shown here is derived from an EMBL/GenBank/DDBJ whole genome shotgun (WGS) entry which is preliminary data.</text>
</comment>
<dbReference type="InterPro" id="IPR023601">
    <property type="entry name" value="Golgi_SNAP_su1"/>
</dbReference>
<dbReference type="PANTHER" id="PTHR21094">
    <property type="entry name" value="GOS-28 SNARE- RELATED"/>
    <property type="match status" value="1"/>
</dbReference>
<evidence type="ECO:0000313" key="11">
    <source>
        <dbReference type="EMBL" id="GAA0151112.1"/>
    </source>
</evidence>
<dbReference type="GO" id="GO:0048219">
    <property type="term" value="P:inter-Golgi cisterna vesicle-mediated transport"/>
    <property type="evidence" value="ECO:0007669"/>
    <property type="project" value="TreeGrafter"/>
</dbReference>
<evidence type="ECO:0000256" key="1">
    <source>
        <dbReference type="ARBA" id="ARBA00004409"/>
    </source>
</evidence>
<evidence type="ECO:0000256" key="5">
    <source>
        <dbReference type="ARBA" id="ARBA00022927"/>
    </source>
</evidence>
<dbReference type="PIRSF" id="PIRSF027109">
    <property type="entry name" value="Golgi_SNARE"/>
    <property type="match status" value="1"/>
</dbReference>
<comment type="function">
    <text evidence="9">Involved in transport from the ER to the Golgi apparatus as well as in intra-Golgi transport. It belongs to a super-family of proteins called t-SNAREs or soluble NSF (N-ethylmaleimide-sensitive factor) attachment protein receptor.</text>
</comment>
<dbReference type="GO" id="GO:0005801">
    <property type="term" value="C:cis-Golgi network"/>
    <property type="evidence" value="ECO:0007669"/>
    <property type="project" value="InterPro"/>
</dbReference>
<organism evidence="11 12">
    <name type="scientific">Lithospermum erythrorhizon</name>
    <name type="common">Purple gromwell</name>
    <name type="synonym">Lithospermum officinale var. erythrorhizon</name>
    <dbReference type="NCBI Taxonomy" id="34254"/>
    <lineage>
        <taxon>Eukaryota</taxon>
        <taxon>Viridiplantae</taxon>
        <taxon>Streptophyta</taxon>
        <taxon>Embryophyta</taxon>
        <taxon>Tracheophyta</taxon>
        <taxon>Spermatophyta</taxon>
        <taxon>Magnoliopsida</taxon>
        <taxon>eudicotyledons</taxon>
        <taxon>Gunneridae</taxon>
        <taxon>Pentapetalae</taxon>
        <taxon>asterids</taxon>
        <taxon>lamiids</taxon>
        <taxon>Boraginales</taxon>
        <taxon>Boraginaceae</taxon>
        <taxon>Boraginoideae</taxon>
        <taxon>Lithospermeae</taxon>
        <taxon>Lithospermum</taxon>
    </lineage>
</organism>
<dbReference type="Pfam" id="PF12352">
    <property type="entry name" value="V-SNARE_C"/>
    <property type="match status" value="1"/>
</dbReference>
<dbReference type="GO" id="GO:0031201">
    <property type="term" value="C:SNARE complex"/>
    <property type="evidence" value="ECO:0007669"/>
    <property type="project" value="TreeGrafter"/>
</dbReference>
<dbReference type="GO" id="GO:0006888">
    <property type="term" value="P:endoplasmic reticulum to Golgi vesicle-mediated transport"/>
    <property type="evidence" value="ECO:0007669"/>
    <property type="project" value="InterPro"/>
</dbReference>
<dbReference type="Proteomes" id="UP001454036">
    <property type="component" value="Unassembled WGS sequence"/>
</dbReference>
<comment type="subcellular location">
    <subcellularLocation>
        <location evidence="1">Golgi apparatus membrane</location>
        <topology evidence="1">Single-pass type IV membrane protein</topology>
    </subcellularLocation>
</comment>
<reference evidence="11 12" key="1">
    <citation type="submission" date="2024-01" db="EMBL/GenBank/DDBJ databases">
        <title>The complete chloroplast genome sequence of Lithospermum erythrorhizon: insights into the phylogenetic relationship among Boraginaceae species and the maternal lineages of purple gromwells.</title>
        <authorList>
            <person name="Okada T."/>
            <person name="Watanabe K."/>
        </authorList>
    </citation>
    <scope>NUCLEOTIDE SEQUENCE [LARGE SCALE GENOMIC DNA]</scope>
</reference>
<proteinExistence type="inferred from homology"/>
<dbReference type="GO" id="GO:0006906">
    <property type="term" value="P:vesicle fusion"/>
    <property type="evidence" value="ECO:0007669"/>
    <property type="project" value="TreeGrafter"/>
</dbReference>